<keyword evidence="21" id="KW-1185">Reference proteome</keyword>
<evidence type="ECO:0000256" key="18">
    <source>
        <dbReference type="ARBA" id="ARBA00049504"/>
    </source>
</evidence>
<dbReference type="OrthoDB" id="9794626at2"/>
<keyword evidence="11 19" id="KW-0460">Magnesium</keyword>
<evidence type="ECO:0000256" key="16">
    <source>
        <dbReference type="ARBA" id="ARBA00032853"/>
    </source>
</evidence>
<dbReference type="Pfam" id="PF02654">
    <property type="entry name" value="CobS"/>
    <property type="match status" value="1"/>
</dbReference>
<evidence type="ECO:0000256" key="6">
    <source>
        <dbReference type="ARBA" id="ARBA00015850"/>
    </source>
</evidence>
<dbReference type="Proteomes" id="UP000270743">
    <property type="component" value="Unassembled WGS sequence"/>
</dbReference>
<gene>
    <name evidence="20" type="primary">cobS_1</name>
    <name evidence="19" type="synonym">cobS</name>
    <name evidence="20" type="ORF">PARHAE_01869</name>
</gene>
<feature type="transmembrane region" description="Helical" evidence="19">
    <location>
        <begin position="140"/>
        <end position="163"/>
    </location>
</feature>
<evidence type="ECO:0000256" key="2">
    <source>
        <dbReference type="ARBA" id="ARBA00004651"/>
    </source>
</evidence>
<dbReference type="AlphaFoldDB" id="A0A447IME2"/>
<accession>A0A447IME2</accession>
<dbReference type="UniPathway" id="UPA00148">
    <property type="reaction ID" value="UER00238"/>
</dbReference>
<dbReference type="NCBIfam" id="TIGR00317">
    <property type="entry name" value="cobS"/>
    <property type="match status" value="1"/>
</dbReference>
<comment type="function">
    <text evidence="14 19">Joins adenosylcobinamide-GDP and alpha-ribazole to generate adenosylcobalamin (Ado-cobalamin). Also synthesizes adenosylcobalamin 5'-phosphate from adenosylcobinamide-GDP and alpha-ribazole 5'-phosphate.</text>
</comment>
<keyword evidence="13 19" id="KW-0472">Membrane</keyword>
<dbReference type="GO" id="GO:0008818">
    <property type="term" value="F:cobalamin 5'-phosphate synthase activity"/>
    <property type="evidence" value="ECO:0007669"/>
    <property type="project" value="UniProtKB-UniRule"/>
</dbReference>
<dbReference type="PANTHER" id="PTHR34148:SF1">
    <property type="entry name" value="ADENOSYLCOBINAMIDE-GDP RIBAZOLETRANSFERASE"/>
    <property type="match status" value="1"/>
</dbReference>
<feature type="transmembrane region" description="Helical" evidence="19">
    <location>
        <begin position="202"/>
        <end position="219"/>
    </location>
</feature>
<dbReference type="GO" id="GO:0009236">
    <property type="term" value="P:cobalamin biosynthetic process"/>
    <property type="evidence" value="ECO:0007669"/>
    <property type="project" value="UniProtKB-UniRule"/>
</dbReference>
<evidence type="ECO:0000256" key="14">
    <source>
        <dbReference type="ARBA" id="ARBA00025228"/>
    </source>
</evidence>
<evidence type="ECO:0000256" key="9">
    <source>
        <dbReference type="ARBA" id="ARBA00022679"/>
    </source>
</evidence>
<comment type="catalytic activity">
    <reaction evidence="17 19">
        <text>alpha-ribazole + adenosylcob(III)inamide-GDP = adenosylcob(III)alamin + GMP + H(+)</text>
        <dbReference type="Rhea" id="RHEA:16049"/>
        <dbReference type="ChEBI" id="CHEBI:10329"/>
        <dbReference type="ChEBI" id="CHEBI:15378"/>
        <dbReference type="ChEBI" id="CHEBI:18408"/>
        <dbReference type="ChEBI" id="CHEBI:58115"/>
        <dbReference type="ChEBI" id="CHEBI:60487"/>
        <dbReference type="EC" id="2.7.8.26"/>
    </reaction>
</comment>
<feature type="transmembrane region" description="Helical" evidence="19">
    <location>
        <begin position="39"/>
        <end position="56"/>
    </location>
</feature>
<comment type="similarity">
    <text evidence="4 19">Belongs to the CobS family.</text>
</comment>
<comment type="cofactor">
    <cofactor evidence="1 19">
        <name>Mg(2+)</name>
        <dbReference type="ChEBI" id="CHEBI:18420"/>
    </cofactor>
</comment>
<reference evidence="20 21" key="1">
    <citation type="submission" date="2018-12" db="EMBL/GenBank/DDBJ databases">
        <authorList>
            <person name="Criscuolo A."/>
        </authorList>
    </citation>
    <scope>NUCLEOTIDE SEQUENCE [LARGE SCALE GENOMIC DNA]</scope>
    <source>
        <strain evidence="20">ACIP1116241</strain>
    </source>
</reference>
<comment type="subcellular location">
    <subcellularLocation>
        <location evidence="2 19">Cell membrane</location>
        <topology evidence="2 19">Multi-pass membrane protein</topology>
    </subcellularLocation>
</comment>
<evidence type="ECO:0000313" key="21">
    <source>
        <dbReference type="Proteomes" id="UP000270743"/>
    </source>
</evidence>
<dbReference type="GO" id="GO:0051073">
    <property type="term" value="F:adenosylcobinamide-GDP ribazoletransferase activity"/>
    <property type="evidence" value="ECO:0007669"/>
    <property type="project" value="UniProtKB-UniRule"/>
</dbReference>
<evidence type="ECO:0000256" key="13">
    <source>
        <dbReference type="ARBA" id="ARBA00023136"/>
    </source>
</evidence>
<evidence type="ECO:0000256" key="5">
    <source>
        <dbReference type="ARBA" id="ARBA00013200"/>
    </source>
</evidence>
<keyword evidence="10 19" id="KW-0812">Transmembrane</keyword>
<comment type="pathway">
    <text evidence="3 19">Cofactor biosynthesis; adenosylcobalamin biosynthesis; adenosylcobalamin from cob(II)yrinate a,c-diamide: step 7/7.</text>
</comment>
<evidence type="ECO:0000256" key="19">
    <source>
        <dbReference type="HAMAP-Rule" id="MF_00719"/>
    </source>
</evidence>
<keyword evidence="8 19" id="KW-0169">Cobalamin biosynthesis</keyword>
<dbReference type="GO" id="GO:0005886">
    <property type="term" value="C:plasma membrane"/>
    <property type="evidence" value="ECO:0007669"/>
    <property type="project" value="UniProtKB-SubCell"/>
</dbReference>
<protein>
    <recommendedName>
        <fullName evidence="6 19">Adenosylcobinamide-GDP ribazoletransferase</fullName>
        <ecNumber evidence="5 19">2.7.8.26</ecNumber>
    </recommendedName>
    <alternativeName>
        <fullName evidence="16 19">Cobalamin synthase</fullName>
    </alternativeName>
    <alternativeName>
        <fullName evidence="15 19">Cobalamin-5'-phosphate synthase</fullName>
    </alternativeName>
</protein>
<evidence type="ECO:0000256" key="4">
    <source>
        <dbReference type="ARBA" id="ARBA00010561"/>
    </source>
</evidence>
<evidence type="ECO:0000256" key="3">
    <source>
        <dbReference type="ARBA" id="ARBA00004663"/>
    </source>
</evidence>
<evidence type="ECO:0000256" key="8">
    <source>
        <dbReference type="ARBA" id="ARBA00022573"/>
    </source>
</evidence>
<dbReference type="RefSeq" id="WP_126154346.1">
    <property type="nucleotide sequence ID" value="NZ_UZWE01000029.1"/>
</dbReference>
<organism evidence="20 21">
    <name type="scientific">Paracoccus haematequi</name>
    <dbReference type="NCBI Taxonomy" id="2491866"/>
    <lineage>
        <taxon>Bacteria</taxon>
        <taxon>Pseudomonadati</taxon>
        <taxon>Pseudomonadota</taxon>
        <taxon>Alphaproteobacteria</taxon>
        <taxon>Rhodobacterales</taxon>
        <taxon>Paracoccaceae</taxon>
        <taxon>Paracoccus</taxon>
    </lineage>
</organism>
<evidence type="ECO:0000256" key="12">
    <source>
        <dbReference type="ARBA" id="ARBA00022989"/>
    </source>
</evidence>
<name>A0A447IME2_9RHOB</name>
<feature type="transmembrane region" description="Helical" evidence="19">
    <location>
        <begin position="175"/>
        <end position="196"/>
    </location>
</feature>
<evidence type="ECO:0000256" key="10">
    <source>
        <dbReference type="ARBA" id="ARBA00022692"/>
    </source>
</evidence>
<feature type="transmembrane region" description="Helical" evidence="19">
    <location>
        <begin position="114"/>
        <end position="134"/>
    </location>
</feature>
<dbReference type="HAMAP" id="MF_00719">
    <property type="entry name" value="CobS"/>
    <property type="match status" value="1"/>
</dbReference>
<proteinExistence type="inferred from homology"/>
<comment type="catalytic activity">
    <reaction evidence="18 19">
        <text>alpha-ribazole 5'-phosphate + adenosylcob(III)inamide-GDP = adenosylcob(III)alamin 5'-phosphate + GMP + H(+)</text>
        <dbReference type="Rhea" id="RHEA:23560"/>
        <dbReference type="ChEBI" id="CHEBI:15378"/>
        <dbReference type="ChEBI" id="CHEBI:57918"/>
        <dbReference type="ChEBI" id="CHEBI:58115"/>
        <dbReference type="ChEBI" id="CHEBI:60487"/>
        <dbReference type="ChEBI" id="CHEBI:60493"/>
        <dbReference type="EC" id="2.7.8.26"/>
    </reaction>
</comment>
<dbReference type="EMBL" id="UZWE01000029">
    <property type="protein sequence ID" value="VDS08685.1"/>
    <property type="molecule type" value="Genomic_DNA"/>
</dbReference>
<evidence type="ECO:0000256" key="1">
    <source>
        <dbReference type="ARBA" id="ARBA00001946"/>
    </source>
</evidence>
<sequence>MTGTLLRRIDQARLAIMLLTRIPAGRLREPVPSLAQARWAFPLVGLIVGTILWAVLHGAMAVGLGPLPAALIGLGAATLATGGLHHDGLADVADGIGGGKDREDRLRIMRDSRIGSYGALALILAVFASAAALAEIADGLSLAAAVLVAVWSRQAMLAALILLPPARPDGLGRGAAGQAGSVWAAGLVLSVVLAAVAGWPGLWILAAGAGAAFGTAALARRRLGGQTGDVLGAVQLATEVTGWLVLSAW</sequence>
<dbReference type="EC" id="2.7.8.26" evidence="5 19"/>
<evidence type="ECO:0000256" key="17">
    <source>
        <dbReference type="ARBA" id="ARBA00048623"/>
    </source>
</evidence>
<evidence type="ECO:0000256" key="7">
    <source>
        <dbReference type="ARBA" id="ARBA00022475"/>
    </source>
</evidence>
<evidence type="ECO:0000256" key="11">
    <source>
        <dbReference type="ARBA" id="ARBA00022842"/>
    </source>
</evidence>
<dbReference type="PANTHER" id="PTHR34148">
    <property type="entry name" value="ADENOSYLCOBINAMIDE-GDP RIBAZOLETRANSFERASE"/>
    <property type="match status" value="1"/>
</dbReference>
<dbReference type="InterPro" id="IPR003805">
    <property type="entry name" value="CobS"/>
</dbReference>
<evidence type="ECO:0000313" key="20">
    <source>
        <dbReference type="EMBL" id="VDS08685.1"/>
    </source>
</evidence>
<keyword evidence="7 19" id="KW-1003">Cell membrane</keyword>
<keyword evidence="9 19" id="KW-0808">Transferase</keyword>
<keyword evidence="12 19" id="KW-1133">Transmembrane helix</keyword>
<evidence type="ECO:0000256" key="15">
    <source>
        <dbReference type="ARBA" id="ARBA00032605"/>
    </source>
</evidence>